<dbReference type="InterPro" id="IPR000571">
    <property type="entry name" value="Znf_CCCH"/>
</dbReference>
<accession>A0A445B0A0</accession>
<dbReference type="PANTHER" id="PTHR44489">
    <property type="match status" value="1"/>
</dbReference>
<feature type="domain" description="C3H1-type" evidence="2">
    <location>
        <begin position="15"/>
        <end position="41"/>
    </location>
</feature>
<feature type="zinc finger region" description="C3H1-type" evidence="1">
    <location>
        <begin position="15"/>
        <end position="41"/>
    </location>
</feature>
<dbReference type="STRING" id="3818.A0A445B0A0"/>
<organism evidence="3 4">
    <name type="scientific">Arachis hypogaea</name>
    <name type="common">Peanut</name>
    <dbReference type="NCBI Taxonomy" id="3818"/>
    <lineage>
        <taxon>Eukaryota</taxon>
        <taxon>Viridiplantae</taxon>
        <taxon>Streptophyta</taxon>
        <taxon>Embryophyta</taxon>
        <taxon>Tracheophyta</taxon>
        <taxon>Spermatophyta</taxon>
        <taxon>Magnoliopsida</taxon>
        <taxon>eudicotyledons</taxon>
        <taxon>Gunneridae</taxon>
        <taxon>Pentapetalae</taxon>
        <taxon>rosids</taxon>
        <taxon>fabids</taxon>
        <taxon>Fabales</taxon>
        <taxon>Fabaceae</taxon>
        <taxon>Papilionoideae</taxon>
        <taxon>50 kb inversion clade</taxon>
        <taxon>dalbergioids sensu lato</taxon>
        <taxon>Dalbergieae</taxon>
        <taxon>Pterocarpus clade</taxon>
        <taxon>Arachis</taxon>
    </lineage>
</organism>
<dbReference type="PANTHER" id="PTHR44489:SF14">
    <property type="entry name" value="ZINC FINGER CCCH DOMAIN-CONTAINING PROTEIN 59-RELATED"/>
    <property type="match status" value="1"/>
</dbReference>
<evidence type="ECO:0000313" key="4">
    <source>
        <dbReference type="Proteomes" id="UP000289738"/>
    </source>
</evidence>
<keyword evidence="1" id="KW-0862">Zinc</keyword>
<comment type="caution">
    <text evidence="3">The sequence shown here is derived from an EMBL/GenBank/DDBJ whole genome shotgun (WGS) entry which is preliminary data.</text>
</comment>
<keyword evidence="4" id="KW-1185">Reference proteome</keyword>
<dbReference type="PROSITE" id="PS50103">
    <property type="entry name" value="ZF_C3H1"/>
    <property type="match status" value="1"/>
</dbReference>
<dbReference type="EMBL" id="SDMP01000011">
    <property type="protein sequence ID" value="RYR32098.1"/>
    <property type="molecule type" value="Genomic_DNA"/>
</dbReference>
<sequence>MAVITTTRRTEQFHRTTPPTCKYWIVGRCNINPCRFSHSLPTLLSNVYYNANTTYKHSKKPHSSVEKMASSSVKKSINCAPKAFKKPESCALRAVECRPEAMSIEKPTKCEQKAVLIEKTVDVEDVATVAKASVDKSCSICKYWMTDNCVHGDLRQNFHSWFYGDGFSTLLKLHEHKKAITGIALPAGSDKLYSSSTDGIVRA</sequence>
<reference evidence="3 4" key="1">
    <citation type="submission" date="2019-01" db="EMBL/GenBank/DDBJ databases">
        <title>Sequencing of cultivated peanut Arachis hypogaea provides insights into genome evolution and oil improvement.</title>
        <authorList>
            <person name="Chen X."/>
        </authorList>
    </citation>
    <scope>NUCLEOTIDE SEQUENCE [LARGE SCALE GENOMIC DNA]</scope>
    <source>
        <strain evidence="4">cv. Fuhuasheng</strain>
        <tissue evidence="3">Leaves</tissue>
    </source>
</reference>
<evidence type="ECO:0000313" key="3">
    <source>
        <dbReference type="EMBL" id="RYR32098.1"/>
    </source>
</evidence>
<gene>
    <name evidence="3" type="ORF">Ahy_B01g057101</name>
</gene>
<keyword evidence="1" id="KW-0863">Zinc-finger</keyword>
<dbReference type="InterPro" id="IPR044715">
    <property type="entry name" value="WDR86-like"/>
</dbReference>
<dbReference type="Proteomes" id="UP000289738">
    <property type="component" value="Chromosome B01"/>
</dbReference>
<dbReference type="AlphaFoldDB" id="A0A445B0A0"/>
<protein>
    <recommendedName>
        <fullName evidence="2">C3H1-type domain-containing protein</fullName>
    </recommendedName>
</protein>
<proteinExistence type="predicted"/>
<evidence type="ECO:0000256" key="1">
    <source>
        <dbReference type="PROSITE-ProRule" id="PRU00723"/>
    </source>
</evidence>
<evidence type="ECO:0000259" key="2">
    <source>
        <dbReference type="PROSITE" id="PS50103"/>
    </source>
</evidence>
<dbReference type="GO" id="GO:0008270">
    <property type="term" value="F:zinc ion binding"/>
    <property type="evidence" value="ECO:0007669"/>
    <property type="project" value="UniProtKB-KW"/>
</dbReference>
<keyword evidence="1" id="KW-0479">Metal-binding</keyword>
<name>A0A445B0A0_ARAHY</name>